<name>A0ABW2V010_9BACI</name>
<comment type="function">
    <text evidence="3">This protein is a component of the acetyl coenzyme A carboxylase complex; first, biotin carboxylase catalyzes the carboxylation of the carrier protein and then the transcarboxylase transfers the carboxyl group to form malonyl-CoA.</text>
</comment>
<protein>
    <recommendedName>
        <fullName evidence="1 3">Biotin carboxyl carrier protein of acetyl-CoA carboxylase</fullName>
    </recommendedName>
</protein>
<dbReference type="SUPFAM" id="SSF51230">
    <property type="entry name" value="Single hybrid motif"/>
    <property type="match status" value="1"/>
</dbReference>
<dbReference type="InterPro" id="IPR000089">
    <property type="entry name" value="Biotin_lipoyl"/>
</dbReference>
<feature type="domain" description="Lipoyl-binding" evidence="5">
    <location>
        <begin position="91"/>
        <end position="167"/>
    </location>
</feature>
<dbReference type="NCBIfam" id="TIGR00531">
    <property type="entry name" value="BCCP"/>
    <property type="match status" value="1"/>
</dbReference>
<dbReference type="InterPro" id="IPR011053">
    <property type="entry name" value="Single_hybrid_motif"/>
</dbReference>
<comment type="caution">
    <text evidence="6">The sequence shown here is derived from an EMBL/GenBank/DDBJ whole genome shotgun (WGS) entry which is preliminary data.</text>
</comment>
<keyword evidence="3" id="KW-0276">Fatty acid metabolism</keyword>
<keyword evidence="7" id="KW-1185">Reference proteome</keyword>
<evidence type="ECO:0000313" key="7">
    <source>
        <dbReference type="Proteomes" id="UP001596620"/>
    </source>
</evidence>
<accession>A0ABW2V010</accession>
<evidence type="ECO:0000256" key="4">
    <source>
        <dbReference type="SAM" id="MobiDB-lite"/>
    </source>
</evidence>
<dbReference type="InterPro" id="IPR050709">
    <property type="entry name" value="Biotin_Carboxyl_Carrier/Decarb"/>
</dbReference>
<dbReference type="Proteomes" id="UP001596620">
    <property type="component" value="Unassembled WGS sequence"/>
</dbReference>
<sequence length="169" mass="18346">MLKVEELRELVKIVDQSTIDEFTYETDGTTVTMKKTNAQMPPAVNVSPASTTSESQAPVSAAEPEVKAAPATSSSQTDQAHAETQTAADFDYEIVSPMVGTFYTKPEPESDAYVKKGTKVANDSTVCIVEAMKLFNEIEAEVSGEITEILVDDGELVEYGQPLFRVKTK</sequence>
<feature type="region of interest" description="Disordered" evidence="4">
    <location>
        <begin position="41"/>
        <end position="86"/>
    </location>
</feature>
<dbReference type="CDD" id="cd06850">
    <property type="entry name" value="biotinyl_domain"/>
    <property type="match status" value="1"/>
</dbReference>
<keyword evidence="3" id="KW-0443">Lipid metabolism</keyword>
<dbReference type="EMBL" id="JBHTGR010000057">
    <property type="protein sequence ID" value="MFC7748130.1"/>
    <property type="molecule type" value="Genomic_DNA"/>
</dbReference>
<proteinExistence type="predicted"/>
<dbReference type="GO" id="GO:0003989">
    <property type="term" value="F:acetyl-CoA carboxylase activity"/>
    <property type="evidence" value="ECO:0007669"/>
    <property type="project" value="UniProtKB-EC"/>
</dbReference>
<gene>
    <name evidence="6" type="primary">accB</name>
    <name evidence="6" type="ORF">ACFQU8_13145</name>
</gene>
<feature type="compositionally biased region" description="Polar residues" evidence="4">
    <location>
        <begin position="47"/>
        <end position="58"/>
    </location>
</feature>
<dbReference type="PANTHER" id="PTHR45266:SF3">
    <property type="entry name" value="OXALOACETATE DECARBOXYLASE ALPHA CHAIN"/>
    <property type="match status" value="1"/>
</dbReference>
<dbReference type="PANTHER" id="PTHR45266">
    <property type="entry name" value="OXALOACETATE DECARBOXYLASE ALPHA CHAIN"/>
    <property type="match status" value="1"/>
</dbReference>
<comment type="pathway">
    <text evidence="3">Lipid metabolism; fatty acid biosynthesis.</text>
</comment>
<dbReference type="RefSeq" id="WP_382361123.1">
    <property type="nucleotide sequence ID" value="NZ_JBHTGR010000057.1"/>
</dbReference>
<organism evidence="6 7">
    <name type="scientific">Lentibacillus kimchii</name>
    <dbReference type="NCBI Taxonomy" id="1542911"/>
    <lineage>
        <taxon>Bacteria</taxon>
        <taxon>Bacillati</taxon>
        <taxon>Bacillota</taxon>
        <taxon>Bacilli</taxon>
        <taxon>Bacillales</taxon>
        <taxon>Bacillaceae</taxon>
        <taxon>Lentibacillus</taxon>
    </lineage>
</organism>
<feature type="compositionally biased region" description="Polar residues" evidence="4">
    <location>
        <begin position="71"/>
        <end position="86"/>
    </location>
</feature>
<dbReference type="PROSITE" id="PS50968">
    <property type="entry name" value="BIOTINYL_LIPOYL"/>
    <property type="match status" value="1"/>
</dbReference>
<reference evidence="7" key="1">
    <citation type="journal article" date="2019" name="Int. J. Syst. Evol. Microbiol.">
        <title>The Global Catalogue of Microorganisms (GCM) 10K type strain sequencing project: providing services to taxonomists for standard genome sequencing and annotation.</title>
        <authorList>
            <consortium name="The Broad Institute Genomics Platform"/>
            <consortium name="The Broad Institute Genome Sequencing Center for Infectious Disease"/>
            <person name="Wu L."/>
            <person name="Ma J."/>
        </authorList>
    </citation>
    <scope>NUCLEOTIDE SEQUENCE [LARGE SCALE GENOMIC DNA]</scope>
    <source>
        <strain evidence="7">JCM 30234</strain>
    </source>
</reference>
<keyword evidence="3" id="KW-0444">Lipid biosynthesis</keyword>
<evidence type="ECO:0000313" key="6">
    <source>
        <dbReference type="EMBL" id="MFC7748130.1"/>
    </source>
</evidence>
<dbReference type="NCBIfam" id="NF005457">
    <property type="entry name" value="PRK07051.1"/>
    <property type="match status" value="1"/>
</dbReference>
<evidence type="ECO:0000256" key="1">
    <source>
        <dbReference type="ARBA" id="ARBA00017562"/>
    </source>
</evidence>
<keyword evidence="6" id="KW-0436">Ligase</keyword>
<dbReference type="InterPro" id="IPR001249">
    <property type="entry name" value="AcCoA_biotinCC"/>
</dbReference>
<keyword evidence="3" id="KW-0275">Fatty acid biosynthesis</keyword>
<dbReference type="Pfam" id="PF00364">
    <property type="entry name" value="Biotin_lipoyl"/>
    <property type="match status" value="1"/>
</dbReference>
<evidence type="ECO:0000259" key="5">
    <source>
        <dbReference type="PROSITE" id="PS50968"/>
    </source>
</evidence>
<evidence type="ECO:0000256" key="3">
    <source>
        <dbReference type="RuleBase" id="RU364072"/>
    </source>
</evidence>
<dbReference type="PRINTS" id="PR01071">
    <property type="entry name" value="ACOABIOTINCC"/>
</dbReference>
<dbReference type="Gene3D" id="2.40.50.100">
    <property type="match status" value="1"/>
</dbReference>
<evidence type="ECO:0000256" key="2">
    <source>
        <dbReference type="ARBA" id="ARBA00023267"/>
    </source>
</evidence>
<keyword evidence="2 3" id="KW-0092">Biotin</keyword>